<feature type="binding site" evidence="11">
    <location>
        <position position="381"/>
    </location>
    <ligand>
        <name>S-adenosyl-L-methionine</name>
        <dbReference type="ChEBI" id="CHEBI:59789"/>
    </ligand>
</feature>
<keyword evidence="6 11" id="KW-0694">RNA-binding</keyword>
<keyword evidence="14" id="KW-1185">Reference proteome</keyword>
<dbReference type="EMBL" id="AGBW02008325">
    <property type="protein sequence ID" value="OWR53659.1"/>
    <property type="molecule type" value="Genomic_DNA"/>
</dbReference>
<evidence type="ECO:0000256" key="11">
    <source>
        <dbReference type="PROSITE-ProRule" id="PRU01023"/>
    </source>
</evidence>
<evidence type="ECO:0000256" key="3">
    <source>
        <dbReference type="ARBA" id="ARBA00022603"/>
    </source>
</evidence>
<dbReference type="GO" id="GO:0031167">
    <property type="term" value="P:rRNA methylation"/>
    <property type="evidence" value="ECO:0007669"/>
    <property type="project" value="TreeGrafter"/>
</dbReference>
<evidence type="ECO:0000313" key="13">
    <source>
        <dbReference type="EMBL" id="OWR53659.1"/>
    </source>
</evidence>
<keyword evidence="4 11" id="KW-0808">Transferase</keyword>
<dbReference type="PROSITE" id="PS51686">
    <property type="entry name" value="SAM_MT_RSMB_NOP"/>
    <property type="match status" value="1"/>
</dbReference>
<sequence length="513" mass="58172">MFSFCNSIKSSQLNTYLVLQARSKSKTHWAKLKKKTGPKHKAMNHFDEFYGSVFGDKWEPMREALQRRSKYVAVVNNYGDAEETMQYLASRGAHCLKTLMNVQQDFNNQYLPQEPLEINNENKSNFQNYINQLQSDEIAKIYPQGEITPERLEITEEKILNSSNEELISDKELNTSSNLNEAIDQAEIDESRLILPSMGLSSDALYQYVPATKIKGLDEWVPESLHYSFYNNNNTDFPLLIEPETEFVFPEHLKVMTYEKDSEAYKFPEPKRCKTGVFNYYPLDCGSVVSVLALLLRAGDRVLELCAAPGGKALTTLQTLLPHVLVANDASISRSNRLVRVFRDYLLDYETNSSWSERVRVVRTDGRNYTDDQGFDKVLVDVPCTTDRHSVMEDDNNIFRPDRVKERLRIPELQSQLLVNALRLVKPGGAAVYSTCSLSPVQNDGVIHAALTQAFRNHGIIAAVKDLSVPFRALNSTLCLAEGSVKPKYGQLIIPDISANFGPTYVSRLVRLK</sequence>
<keyword evidence="3 11" id="KW-0489">Methyltransferase</keyword>
<reference evidence="13 14" key="1">
    <citation type="journal article" date="2011" name="Cell">
        <title>The monarch butterfly genome yields insights into long-distance migration.</title>
        <authorList>
            <person name="Zhan S."/>
            <person name="Merlin C."/>
            <person name="Boore J.L."/>
            <person name="Reppert S.M."/>
        </authorList>
    </citation>
    <scope>NUCLEOTIDE SEQUENCE [LARGE SCALE GENOMIC DNA]</scope>
    <source>
        <strain evidence="13">F-2</strain>
    </source>
</reference>
<dbReference type="eggNOG" id="KOG2198">
    <property type="taxonomic scope" value="Eukaryota"/>
</dbReference>
<evidence type="ECO:0000256" key="1">
    <source>
        <dbReference type="ARBA" id="ARBA00004173"/>
    </source>
</evidence>
<dbReference type="CDD" id="cd02440">
    <property type="entry name" value="AdoMet_MTases"/>
    <property type="match status" value="1"/>
</dbReference>
<evidence type="ECO:0000256" key="5">
    <source>
        <dbReference type="ARBA" id="ARBA00022691"/>
    </source>
</evidence>
<feature type="domain" description="SAM-dependent MTase RsmB/NOP-type" evidence="12">
    <location>
        <begin position="213"/>
        <end position="512"/>
    </location>
</feature>
<keyword evidence="8" id="KW-0496">Mitochondrion</keyword>
<dbReference type="InterPro" id="IPR049560">
    <property type="entry name" value="MeTrfase_RsmB-F_NOP2_cat"/>
</dbReference>
<evidence type="ECO:0000256" key="2">
    <source>
        <dbReference type="ARBA" id="ARBA00022552"/>
    </source>
</evidence>
<dbReference type="Pfam" id="PF01189">
    <property type="entry name" value="Methyltr_RsmB-F"/>
    <property type="match status" value="1"/>
</dbReference>
<dbReference type="PRINTS" id="PR02008">
    <property type="entry name" value="RCMTFAMILY"/>
</dbReference>
<dbReference type="PANTHER" id="PTHR22808:SF3">
    <property type="entry name" value="5-METHYLCYTOSINE RRNA METHYLTRANSFERASE NSUN4"/>
    <property type="match status" value="1"/>
</dbReference>
<dbReference type="AlphaFoldDB" id="A0A212FIV6"/>
<dbReference type="SUPFAM" id="SSF53335">
    <property type="entry name" value="S-adenosyl-L-methionine-dependent methyltransferases"/>
    <property type="match status" value="1"/>
</dbReference>
<comment type="similarity">
    <text evidence="11">Belongs to the class I-like SAM-binding methyltransferase superfamily. RsmB/NOP family.</text>
</comment>
<dbReference type="STRING" id="278856.A0A212FIV6"/>
<dbReference type="InterPro" id="IPR001678">
    <property type="entry name" value="MeTrfase_RsmB-F_NOP2_dom"/>
</dbReference>
<feature type="active site" description="Nucleophile" evidence="11">
    <location>
        <position position="436"/>
    </location>
</feature>
<dbReference type="GO" id="GO:0005762">
    <property type="term" value="C:mitochondrial large ribosomal subunit"/>
    <property type="evidence" value="ECO:0007669"/>
    <property type="project" value="TreeGrafter"/>
</dbReference>
<comment type="subcellular location">
    <subcellularLocation>
        <location evidence="1">Mitochondrion</location>
    </subcellularLocation>
</comment>
<gene>
    <name evidence="13" type="ORF">KGM_204696</name>
</gene>
<keyword evidence="5 11" id="KW-0949">S-adenosyl-L-methionine</keyword>
<name>A0A212FIV6_DANPL</name>
<keyword evidence="2" id="KW-0698">rRNA processing</keyword>
<evidence type="ECO:0000256" key="9">
    <source>
        <dbReference type="ARBA" id="ARBA00042050"/>
    </source>
</evidence>
<dbReference type="KEGG" id="dpl:KGM_204696"/>
<dbReference type="FunFam" id="3.40.50.150:FF:000055">
    <property type="entry name" value="5-methylcytosine rRNA methyltransferase NSUN4"/>
    <property type="match status" value="1"/>
</dbReference>
<protein>
    <recommendedName>
        <fullName evidence="9">NOL1/NOP2/Sun domain family member 4</fullName>
    </recommendedName>
</protein>
<dbReference type="GO" id="GO:0008173">
    <property type="term" value="F:RNA methyltransferase activity"/>
    <property type="evidence" value="ECO:0007669"/>
    <property type="project" value="InterPro"/>
</dbReference>
<dbReference type="InterPro" id="IPR023267">
    <property type="entry name" value="RCMT"/>
</dbReference>
<dbReference type="OrthoDB" id="8020218at2759"/>
<keyword evidence="7" id="KW-0809">Transit peptide</keyword>
<accession>A0A212FIV6</accession>
<dbReference type="Gene3D" id="3.40.50.150">
    <property type="entry name" value="Vaccinia Virus protein VP39"/>
    <property type="match status" value="1"/>
</dbReference>
<comment type="caution">
    <text evidence="13">The sequence shown here is derived from an EMBL/GenBank/DDBJ whole genome shotgun (WGS) entry which is preliminary data.</text>
</comment>
<dbReference type="GO" id="GO:0003723">
    <property type="term" value="F:RNA binding"/>
    <property type="evidence" value="ECO:0007669"/>
    <property type="project" value="UniProtKB-UniRule"/>
</dbReference>
<evidence type="ECO:0000256" key="10">
    <source>
        <dbReference type="ARBA" id="ARBA00049302"/>
    </source>
</evidence>
<evidence type="ECO:0000313" key="14">
    <source>
        <dbReference type="Proteomes" id="UP000007151"/>
    </source>
</evidence>
<evidence type="ECO:0000256" key="6">
    <source>
        <dbReference type="ARBA" id="ARBA00022884"/>
    </source>
</evidence>
<dbReference type="FunCoup" id="A0A212FIV6">
    <property type="interactions" value="308"/>
</dbReference>
<proteinExistence type="inferred from homology"/>
<evidence type="ECO:0000256" key="8">
    <source>
        <dbReference type="ARBA" id="ARBA00023128"/>
    </source>
</evidence>
<evidence type="ECO:0000259" key="12">
    <source>
        <dbReference type="PROSITE" id="PS51686"/>
    </source>
</evidence>
<dbReference type="Proteomes" id="UP000007151">
    <property type="component" value="Unassembled WGS sequence"/>
</dbReference>
<feature type="binding site" evidence="11">
    <location>
        <position position="365"/>
    </location>
    <ligand>
        <name>S-adenosyl-L-methionine</name>
        <dbReference type="ChEBI" id="CHEBI:59789"/>
    </ligand>
</feature>
<dbReference type="PANTHER" id="PTHR22808">
    <property type="entry name" value="NCL1 YEAST -RELATED NOL1/NOP2/FMU SUN DOMAIN-CONTAINING"/>
    <property type="match status" value="1"/>
</dbReference>
<organism evidence="13 14">
    <name type="scientific">Danaus plexippus plexippus</name>
    <dbReference type="NCBI Taxonomy" id="278856"/>
    <lineage>
        <taxon>Eukaryota</taxon>
        <taxon>Metazoa</taxon>
        <taxon>Ecdysozoa</taxon>
        <taxon>Arthropoda</taxon>
        <taxon>Hexapoda</taxon>
        <taxon>Insecta</taxon>
        <taxon>Pterygota</taxon>
        <taxon>Neoptera</taxon>
        <taxon>Endopterygota</taxon>
        <taxon>Lepidoptera</taxon>
        <taxon>Glossata</taxon>
        <taxon>Ditrysia</taxon>
        <taxon>Papilionoidea</taxon>
        <taxon>Nymphalidae</taxon>
        <taxon>Danainae</taxon>
        <taxon>Danaini</taxon>
        <taxon>Danaina</taxon>
        <taxon>Danaus</taxon>
        <taxon>Danaus</taxon>
    </lineage>
</organism>
<comment type="catalytic activity">
    <reaction evidence="10">
        <text>a cytidine in rRNA + S-adenosyl-L-methionine = a 5-methylcytidine in rRNA + S-adenosyl-L-homocysteine + H(+)</text>
        <dbReference type="Rhea" id="RHEA:61484"/>
        <dbReference type="Rhea" id="RHEA-COMP:15836"/>
        <dbReference type="Rhea" id="RHEA-COMP:15837"/>
        <dbReference type="ChEBI" id="CHEBI:15378"/>
        <dbReference type="ChEBI" id="CHEBI:57856"/>
        <dbReference type="ChEBI" id="CHEBI:59789"/>
        <dbReference type="ChEBI" id="CHEBI:74483"/>
        <dbReference type="ChEBI" id="CHEBI:82748"/>
    </reaction>
</comment>
<feature type="binding site" evidence="11">
    <location>
        <begin position="306"/>
        <end position="312"/>
    </location>
    <ligand>
        <name>S-adenosyl-L-methionine</name>
        <dbReference type="ChEBI" id="CHEBI:59789"/>
    </ligand>
</feature>
<evidence type="ECO:0000256" key="4">
    <source>
        <dbReference type="ARBA" id="ARBA00022679"/>
    </source>
</evidence>
<evidence type="ECO:0000256" key="7">
    <source>
        <dbReference type="ARBA" id="ARBA00022946"/>
    </source>
</evidence>
<dbReference type="InterPro" id="IPR029063">
    <property type="entry name" value="SAM-dependent_MTases_sf"/>
</dbReference>
<feature type="binding site" evidence="11">
    <location>
        <position position="329"/>
    </location>
    <ligand>
        <name>S-adenosyl-L-methionine</name>
        <dbReference type="ChEBI" id="CHEBI:59789"/>
    </ligand>
</feature>
<dbReference type="Gene3D" id="6.20.240.40">
    <property type="match status" value="1"/>
</dbReference>